<dbReference type="Proteomes" id="UP000473648">
    <property type="component" value="Unassembled WGS sequence"/>
</dbReference>
<organism evidence="3 4">
    <name type="scientific">Candidatus Pseudoramibacter fermentans</name>
    <dbReference type="NCBI Taxonomy" id="2594427"/>
    <lineage>
        <taxon>Bacteria</taxon>
        <taxon>Bacillati</taxon>
        <taxon>Bacillota</taxon>
        <taxon>Clostridia</taxon>
        <taxon>Eubacteriales</taxon>
        <taxon>Eubacteriaceae</taxon>
        <taxon>Pseudoramibacter</taxon>
    </lineage>
</organism>
<feature type="region of interest" description="Disordered" evidence="1">
    <location>
        <begin position="407"/>
        <end position="481"/>
    </location>
</feature>
<feature type="transmembrane region" description="Helical" evidence="2">
    <location>
        <begin position="16"/>
        <end position="35"/>
    </location>
</feature>
<sequence length="481" mass="54879">MKEKLIRFVNTDLNSWLFYISYSVYLFVSIINTSYFVVNYQFAIGTQLLTFSILLLMCKEIINTPRSTNEKLGVLLGFAFLLVINFTIGDVVTDQVTWIIAFIICARDIDYEKVVRLTIVISSIMLAVVVFSSLFGVIENHYDSYVARPRHWVGFRYASFGPTLLFNISALVVYIRKEKLGKLELLILIPANVALFIMTDSRLPFYLTLLVMAFAYISEYRTIPADKMKPLWLAMVASPLIFGGICLWMGYHYDANIPRWSQLNDTLSGRLRLEHTSLLTRGIKWWPRAFPMSTAGGVFNPGYNFIDSLYILVLQEYGIIFSILFMAIVIYGLWKMYKRGEYYLLFVSTGYTLYAIIDQLILGINYNTFWLALGVALFATEHDKDFLTANTRHIPISEIESIIGRAPSVPGRRTSGQTASQRAAVQRTPMTANRTSRPAGLSRTSDTQAAEIARLLQQKRQNSGSPSAKTTNRNSRRYRRH</sequence>
<feature type="compositionally biased region" description="Polar residues" evidence="1">
    <location>
        <begin position="458"/>
        <end position="473"/>
    </location>
</feature>
<reference evidence="3" key="1">
    <citation type="journal article" date="2020" name="Appl. Environ. Microbiol.">
        <title>Medium-Chain Fatty Acid Synthesis by 'Candidatus Weimeria bifida' gen. nov., sp. nov., and 'Candidatus Pseudoramibacter fermentans' sp. nov.</title>
        <authorList>
            <person name="Scarborough M.J."/>
            <person name="Myers K.S."/>
            <person name="Donohue T.J."/>
            <person name="Noguera D.R."/>
        </authorList>
    </citation>
    <scope>NUCLEOTIDE SEQUENCE</scope>
    <source>
        <strain evidence="3">EUB1.1</strain>
    </source>
</reference>
<feature type="transmembrane region" description="Helical" evidence="2">
    <location>
        <begin position="117"/>
        <end position="137"/>
    </location>
</feature>
<keyword evidence="4" id="KW-1185">Reference proteome</keyword>
<feature type="transmembrane region" description="Helical" evidence="2">
    <location>
        <begin position="309"/>
        <end position="334"/>
    </location>
</feature>
<accession>A0A6L5GSA9</accession>
<evidence type="ECO:0008006" key="5">
    <source>
        <dbReference type="Google" id="ProtNLM"/>
    </source>
</evidence>
<evidence type="ECO:0000313" key="4">
    <source>
        <dbReference type="Proteomes" id="UP000473648"/>
    </source>
</evidence>
<feature type="transmembrane region" description="Helical" evidence="2">
    <location>
        <begin position="74"/>
        <end position="105"/>
    </location>
</feature>
<feature type="transmembrane region" description="Helical" evidence="2">
    <location>
        <begin position="231"/>
        <end position="251"/>
    </location>
</feature>
<feature type="transmembrane region" description="Helical" evidence="2">
    <location>
        <begin position="42"/>
        <end position="62"/>
    </location>
</feature>
<name>A0A6L5GSA9_9FIRM</name>
<protein>
    <recommendedName>
        <fullName evidence="5">O-antigen ligase family protein</fullName>
    </recommendedName>
</protein>
<gene>
    <name evidence="3" type="ORF">FRC53_06470</name>
</gene>
<dbReference type="EMBL" id="VOGB01000004">
    <property type="protein sequence ID" value="MQM73053.1"/>
    <property type="molecule type" value="Genomic_DNA"/>
</dbReference>
<dbReference type="AlphaFoldDB" id="A0A6L5GSA9"/>
<feature type="transmembrane region" description="Helical" evidence="2">
    <location>
        <begin position="363"/>
        <end position="380"/>
    </location>
</feature>
<keyword evidence="2" id="KW-0812">Transmembrane</keyword>
<comment type="caution">
    <text evidence="3">The sequence shown here is derived from an EMBL/GenBank/DDBJ whole genome shotgun (WGS) entry which is preliminary data.</text>
</comment>
<evidence type="ECO:0000256" key="1">
    <source>
        <dbReference type="SAM" id="MobiDB-lite"/>
    </source>
</evidence>
<feature type="transmembrane region" description="Helical" evidence="2">
    <location>
        <begin position="157"/>
        <end position="175"/>
    </location>
</feature>
<feature type="compositionally biased region" description="Polar residues" evidence="1">
    <location>
        <begin position="414"/>
        <end position="448"/>
    </location>
</feature>
<evidence type="ECO:0000256" key="2">
    <source>
        <dbReference type="SAM" id="Phobius"/>
    </source>
</evidence>
<feature type="transmembrane region" description="Helical" evidence="2">
    <location>
        <begin position="341"/>
        <end position="357"/>
    </location>
</feature>
<keyword evidence="2" id="KW-1133">Transmembrane helix</keyword>
<keyword evidence="2" id="KW-0472">Membrane</keyword>
<evidence type="ECO:0000313" key="3">
    <source>
        <dbReference type="EMBL" id="MQM73053.1"/>
    </source>
</evidence>
<feature type="transmembrane region" description="Helical" evidence="2">
    <location>
        <begin position="203"/>
        <end position="219"/>
    </location>
</feature>
<proteinExistence type="predicted"/>